<name>A0A1S2VR82_9BACT</name>
<evidence type="ECO:0000256" key="1">
    <source>
        <dbReference type="ARBA" id="ARBA00006226"/>
    </source>
</evidence>
<keyword evidence="4" id="KW-1185">Reference proteome</keyword>
<dbReference type="Pfam" id="PF05016">
    <property type="entry name" value="ParE_toxin"/>
    <property type="match status" value="1"/>
</dbReference>
<evidence type="ECO:0008006" key="5">
    <source>
        <dbReference type="Google" id="ProtNLM"/>
    </source>
</evidence>
<reference evidence="3 4" key="1">
    <citation type="submission" date="2016-10" db="EMBL/GenBank/DDBJ databases">
        <title>Arsenicibacter rosenii gen. nov., sp. nov., an efficient arsenic-methylating bacterium isolated from an arsenic-contaminated paddy soil.</title>
        <authorList>
            <person name="Huang K."/>
        </authorList>
    </citation>
    <scope>NUCLEOTIDE SEQUENCE [LARGE SCALE GENOMIC DNA]</scope>
    <source>
        <strain evidence="3 4">SM-1</strain>
    </source>
</reference>
<dbReference type="Proteomes" id="UP000181790">
    <property type="component" value="Unassembled WGS sequence"/>
</dbReference>
<evidence type="ECO:0000313" key="4">
    <source>
        <dbReference type="Proteomes" id="UP000181790"/>
    </source>
</evidence>
<dbReference type="AlphaFoldDB" id="A0A1S2VR82"/>
<evidence type="ECO:0000313" key="3">
    <source>
        <dbReference type="EMBL" id="OIN60676.1"/>
    </source>
</evidence>
<dbReference type="InterPro" id="IPR035093">
    <property type="entry name" value="RelE/ParE_toxin_dom_sf"/>
</dbReference>
<comment type="similarity">
    <text evidence="1">Belongs to the RelE toxin family.</text>
</comment>
<accession>A0A1S2VR82</accession>
<evidence type="ECO:0000256" key="2">
    <source>
        <dbReference type="ARBA" id="ARBA00022649"/>
    </source>
</evidence>
<dbReference type="InterPro" id="IPR051803">
    <property type="entry name" value="TA_system_RelE-like_toxin"/>
</dbReference>
<gene>
    <name evidence="3" type="ORF">BLX24_00745</name>
</gene>
<dbReference type="PANTHER" id="PTHR33755:SF5">
    <property type="entry name" value="TYPE II TOXIN-ANTITOXIN SYSTEM RELE_PARE FAMILY TOXIN"/>
    <property type="match status" value="1"/>
</dbReference>
<proteinExistence type="inferred from homology"/>
<comment type="caution">
    <text evidence="3">The sequence shown here is derived from an EMBL/GenBank/DDBJ whole genome shotgun (WGS) entry which is preliminary data.</text>
</comment>
<dbReference type="Gene3D" id="3.30.2310.20">
    <property type="entry name" value="RelE-like"/>
    <property type="match status" value="1"/>
</dbReference>
<sequence>MTVIWNDSAREEVKDIYGYLFEISGSLADDWSDELDKKLNLIISFPEMSRLVPEFGISFIRAVFVRKYRLVYQYQDSSIRILAVRPMSGLPGKF</sequence>
<keyword evidence="2" id="KW-1277">Toxin-antitoxin system</keyword>
<dbReference type="InterPro" id="IPR007712">
    <property type="entry name" value="RelE/ParE_toxin"/>
</dbReference>
<organism evidence="3 4">
    <name type="scientific">Arsenicibacter rosenii</name>
    <dbReference type="NCBI Taxonomy" id="1750698"/>
    <lineage>
        <taxon>Bacteria</taxon>
        <taxon>Pseudomonadati</taxon>
        <taxon>Bacteroidota</taxon>
        <taxon>Cytophagia</taxon>
        <taxon>Cytophagales</taxon>
        <taxon>Spirosomataceae</taxon>
        <taxon>Arsenicibacter</taxon>
    </lineage>
</organism>
<protein>
    <recommendedName>
        <fullName evidence="5">Plasmid stabilization protein</fullName>
    </recommendedName>
</protein>
<dbReference type="PANTHER" id="PTHR33755">
    <property type="entry name" value="TOXIN PARE1-RELATED"/>
    <property type="match status" value="1"/>
</dbReference>
<dbReference type="OrthoDB" id="5574284at2"/>
<dbReference type="EMBL" id="MORL01000001">
    <property type="protein sequence ID" value="OIN60676.1"/>
    <property type="molecule type" value="Genomic_DNA"/>
</dbReference>
<dbReference type="RefSeq" id="WP_071501176.1">
    <property type="nucleotide sequence ID" value="NZ_MORL01000001.1"/>
</dbReference>